<dbReference type="Proteomes" id="UP000616839">
    <property type="component" value="Unassembled WGS sequence"/>
</dbReference>
<evidence type="ECO:0000313" key="3">
    <source>
        <dbReference type="Proteomes" id="UP000616839"/>
    </source>
</evidence>
<evidence type="ECO:0000256" key="1">
    <source>
        <dbReference type="SAM" id="MobiDB-lite"/>
    </source>
</evidence>
<gene>
    <name evidence="2" type="ORF">IE331_03210</name>
</gene>
<accession>A0A927K414</accession>
<sequence length="527" mass="54769">MRTKPTETTDTADAVLGRAKGLRRTADQAEADLLVEACRWADLHPPEGIHPAATVSTALFGDTGLPLAGQGAPQVAEFCVAEFAASIGLGTESGKALIGEALELRHRLPNLWTRVMVGDLAAWKARRVAAATIVLSPAAAEFVDVAVTPVAHKVTPGQVDRLVAEAIGRCDPQLAQERADRAVAGRHVTITHGQVSFDGTSQVHGILDLADALDLDTAVANGAAQLKALGSTEDLDARRATALGGLARRQLALDLNPNTDGAAASGPNPDTDSIEADRGPVESPRSDGSRQAAAGTGEAAGEQAADAAAGANESDGRAGSGRVKPRQAVLYLHLAADAITGTRSGTRATGGGAASTTGTTDGGADSGAGRGGVVGRCELSRSPVTADQIRTWLAHPDAQVVVKPVLDHQGLVPVDAYEVPDRMGEAIRLRDGTCVFPWCTRPARSCDADHLVAYDPDGPPGQTATDKLGALCRRHHRLKTHGAWACHTPRPGVFEWTSPHGLRFRRDRTGTLDITDPTRPAGSPPEH</sequence>
<feature type="compositionally biased region" description="Gly residues" evidence="1">
    <location>
        <begin position="360"/>
        <end position="369"/>
    </location>
</feature>
<dbReference type="InterPro" id="IPR003615">
    <property type="entry name" value="HNH_nuc"/>
</dbReference>
<dbReference type="CDD" id="cd00085">
    <property type="entry name" value="HNHc"/>
    <property type="match status" value="1"/>
</dbReference>
<feature type="compositionally biased region" description="Low complexity" evidence="1">
    <location>
        <begin position="291"/>
        <end position="311"/>
    </location>
</feature>
<feature type="region of interest" description="Disordered" evidence="1">
    <location>
        <begin position="342"/>
        <end position="369"/>
    </location>
</feature>
<proteinExistence type="predicted"/>
<feature type="compositionally biased region" description="Basic and acidic residues" evidence="1">
    <location>
        <begin position="275"/>
        <end position="288"/>
    </location>
</feature>
<evidence type="ECO:0000313" key="2">
    <source>
        <dbReference type="EMBL" id="MBD8868625.1"/>
    </source>
</evidence>
<keyword evidence="3" id="KW-1185">Reference proteome</keyword>
<reference evidence="2" key="1">
    <citation type="submission" date="2020-09" db="EMBL/GenBank/DDBJ databases">
        <title>Nocardioides sp. strain MJB4 16S ribosomal RNA gene Genome sequencing and assembly.</title>
        <authorList>
            <person name="Kim I."/>
        </authorList>
    </citation>
    <scope>NUCLEOTIDE SEQUENCE</scope>
    <source>
        <strain evidence="2">MJB4</strain>
    </source>
</reference>
<feature type="region of interest" description="Disordered" evidence="1">
    <location>
        <begin position="506"/>
        <end position="527"/>
    </location>
</feature>
<dbReference type="EMBL" id="JACYXZ010000001">
    <property type="protein sequence ID" value="MBD8868625.1"/>
    <property type="molecule type" value="Genomic_DNA"/>
</dbReference>
<protein>
    <recommendedName>
        <fullName evidence="4">HNH endonuclease</fullName>
    </recommendedName>
</protein>
<dbReference type="AlphaFoldDB" id="A0A927K414"/>
<name>A0A927K414_9ACTN</name>
<comment type="caution">
    <text evidence="2">The sequence shown here is derived from an EMBL/GenBank/DDBJ whole genome shotgun (WGS) entry which is preliminary data.</text>
</comment>
<dbReference type="RefSeq" id="WP_192140416.1">
    <property type="nucleotide sequence ID" value="NZ_JACYXZ010000001.1"/>
</dbReference>
<organism evidence="2 3">
    <name type="scientific">Nocardioides donggukensis</name>
    <dbReference type="NCBI Taxonomy" id="2774019"/>
    <lineage>
        <taxon>Bacteria</taxon>
        <taxon>Bacillati</taxon>
        <taxon>Actinomycetota</taxon>
        <taxon>Actinomycetes</taxon>
        <taxon>Propionibacteriales</taxon>
        <taxon>Nocardioidaceae</taxon>
        <taxon>Nocardioides</taxon>
    </lineage>
</organism>
<feature type="region of interest" description="Disordered" evidence="1">
    <location>
        <begin position="256"/>
        <end position="322"/>
    </location>
</feature>
<evidence type="ECO:0008006" key="4">
    <source>
        <dbReference type="Google" id="ProtNLM"/>
    </source>
</evidence>